<evidence type="ECO:0000256" key="6">
    <source>
        <dbReference type="ARBA" id="ARBA00022475"/>
    </source>
</evidence>
<keyword evidence="7 11" id="KW-0812">Transmembrane</keyword>
<keyword evidence="9 11" id="KW-0472">Membrane</keyword>
<comment type="caution">
    <text evidence="13">The sequence shown here is derived from an EMBL/GenBank/DDBJ whole genome shotgun (WGS) entry which is preliminary data.</text>
</comment>
<name>A0A1Z5IE79_9LACO</name>
<evidence type="ECO:0000256" key="1">
    <source>
        <dbReference type="ARBA" id="ARBA00004651"/>
    </source>
</evidence>
<dbReference type="InterPro" id="IPR051125">
    <property type="entry name" value="ABC-4/HrtB_transporter"/>
</dbReference>
<feature type="transmembrane region" description="Helical" evidence="11">
    <location>
        <begin position="274"/>
        <end position="305"/>
    </location>
</feature>
<comment type="function">
    <text evidence="10">Part of the ABC transporter complex hrt involved in hemin import. Responsible for the translocation of the substrate across the membrane.</text>
</comment>
<evidence type="ECO:0000256" key="10">
    <source>
        <dbReference type="ARBA" id="ARBA00024973"/>
    </source>
</evidence>
<evidence type="ECO:0000313" key="13">
    <source>
        <dbReference type="EMBL" id="GAW99995.1"/>
    </source>
</evidence>
<evidence type="ECO:0000259" key="12">
    <source>
        <dbReference type="Pfam" id="PF02687"/>
    </source>
</evidence>
<comment type="similarity">
    <text evidence="2">Belongs to the ABC-4 integral membrane protein family. HrtB subfamily.</text>
</comment>
<evidence type="ECO:0000256" key="3">
    <source>
        <dbReference type="ARBA" id="ARBA00011131"/>
    </source>
</evidence>
<accession>A0A1Z5IE79</accession>
<keyword evidence="14" id="KW-1185">Reference proteome</keyword>
<dbReference type="InterPro" id="IPR003838">
    <property type="entry name" value="ABC3_permease_C"/>
</dbReference>
<evidence type="ECO:0000256" key="2">
    <source>
        <dbReference type="ARBA" id="ARBA00008697"/>
    </source>
</evidence>
<evidence type="ECO:0000256" key="11">
    <source>
        <dbReference type="SAM" id="Phobius"/>
    </source>
</evidence>
<dbReference type="PANTHER" id="PTHR43738:SF1">
    <property type="entry name" value="HEMIN TRANSPORT SYSTEM PERMEASE PROTEIN HRTB-RELATED"/>
    <property type="match status" value="1"/>
</dbReference>
<keyword evidence="6" id="KW-1003">Cell membrane</keyword>
<dbReference type="OrthoDB" id="384327at2"/>
<evidence type="ECO:0000313" key="14">
    <source>
        <dbReference type="Proteomes" id="UP000198374"/>
    </source>
</evidence>
<comment type="subunit">
    <text evidence="3">The complex is composed of two ATP-binding proteins (HrtA), two transmembrane proteins (HrtB) and a solute-binding protein.</text>
</comment>
<organism evidence="13 14">
    <name type="scientific">Secundilactobacillus mixtipabuli</name>
    <dbReference type="NCBI Taxonomy" id="1435342"/>
    <lineage>
        <taxon>Bacteria</taxon>
        <taxon>Bacillati</taxon>
        <taxon>Bacillota</taxon>
        <taxon>Bacilli</taxon>
        <taxon>Lactobacillales</taxon>
        <taxon>Lactobacillaceae</taxon>
        <taxon>Secundilactobacillus</taxon>
    </lineage>
</organism>
<evidence type="ECO:0000256" key="7">
    <source>
        <dbReference type="ARBA" id="ARBA00022692"/>
    </source>
</evidence>
<feature type="transmembrane region" description="Helical" evidence="11">
    <location>
        <begin position="229"/>
        <end position="254"/>
    </location>
</feature>
<evidence type="ECO:0000256" key="5">
    <source>
        <dbReference type="ARBA" id="ARBA00022448"/>
    </source>
</evidence>
<dbReference type="Pfam" id="PF02687">
    <property type="entry name" value="FtsX"/>
    <property type="match status" value="1"/>
</dbReference>
<dbReference type="RefSeq" id="WP_089109784.1">
    <property type="nucleotide sequence ID" value="NZ_BCMF01000010.1"/>
</dbReference>
<comment type="subcellular location">
    <subcellularLocation>
        <location evidence="1">Cell membrane</location>
        <topology evidence="1">Multi-pass membrane protein</topology>
    </subcellularLocation>
</comment>
<proteinExistence type="inferred from homology"/>
<feature type="transmembrane region" description="Helical" evidence="11">
    <location>
        <begin position="16"/>
        <end position="39"/>
    </location>
</feature>
<feature type="transmembrane region" description="Helical" evidence="11">
    <location>
        <begin position="317"/>
        <end position="337"/>
    </location>
</feature>
<dbReference type="GO" id="GO:0005886">
    <property type="term" value="C:plasma membrane"/>
    <property type="evidence" value="ECO:0007669"/>
    <property type="project" value="UniProtKB-SubCell"/>
</dbReference>
<evidence type="ECO:0000256" key="8">
    <source>
        <dbReference type="ARBA" id="ARBA00022989"/>
    </source>
</evidence>
<dbReference type="AlphaFoldDB" id="A0A1Z5IE79"/>
<protein>
    <recommendedName>
        <fullName evidence="4">Putative hemin transport system permease protein HrtB</fullName>
    </recommendedName>
</protein>
<evidence type="ECO:0000256" key="4">
    <source>
        <dbReference type="ARBA" id="ARBA00016962"/>
    </source>
</evidence>
<dbReference type="PANTHER" id="PTHR43738">
    <property type="entry name" value="ABC TRANSPORTER, MEMBRANE PROTEIN"/>
    <property type="match status" value="1"/>
</dbReference>
<evidence type="ECO:0000256" key="9">
    <source>
        <dbReference type="ARBA" id="ARBA00023136"/>
    </source>
</evidence>
<reference evidence="13 14" key="1">
    <citation type="submission" date="2015-11" db="EMBL/GenBank/DDBJ databases">
        <title>Draft genome sequences of new species of the genus Lactobacillus isolated from orchardgrass silage.</title>
        <authorList>
            <person name="Tohno M."/>
            <person name="Tanizawa Y."/>
            <person name="Arita M."/>
        </authorList>
    </citation>
    <scope>NUCLEOTIDE SEQUENCE [LARGE SCALE GENOMIC DNA]</scope>
    <source>
        <strain evidence="13 14">IWT30</strain>
    </source>
</reference>
<dbReference type="EMBL" id="BCMF01000010">
    <property type="protein sequence ID" value="GAW99995.1"/>
    <property type="molecule type" value="Genomic_DNA"/>
</dbReference>
<keyword evidence="5" id="KW-0813">Transport</keyword>
<dbReference type="Proteomes" id="UP000198374">
    <property type="component" value="Unassembled WGS sequence"/>
</dbReference>
<sequence length="352" mass="38454">MFLALKEIKKEKFRSSLIIAMIVLISYLIFILTSLALGLARENTDAINSWDVAKITLSSNANVDMRQSFLTKKQAGTLTKNEAYLGETPVVAEAKGHKQQSAFFVGLKNSQFIAKNIKLESGHRVRHSHEVVVDDSLKLKGYQLGDKFKLNDDQTKFTIVGFTKRAKLNVTPVLYGQLGTWRSLRGIKMGPVTSVVASENRQYQPHQSGTKTYTRQQIINKLPGYQAQILTFVLMIGFLMIISMIIIAVFLYILTMQKLPNYAVLRAQGIPSRVLVSATISQSILLVASGLIIGTLLTAVTGLVIPAQVPMAFDVPLLAAVGLGILIMALIGSLIPVKTVLSVDPVSVIGGE</sequence>
<feature type="domain" description="ABC3 transporter permease C-terminal" evidence="12">
    <location>
        <begin position="234"/>
        <end position="344"/>
    </location>
</feature>
<gene>
    <name evidence="13" type="ORF">IWT30_01975</name>
</gene>
<keyword evidence="8 11" id="KW-1133">Transmembrane helix</keyword>